<feature type="domain" description="Glycosyl hydrolase family 36 C-terminal" evidence="6">
    <location>
        <begin position="675"/>
        <end position="785"/>
    </location>
</feature>
<evidence type="ECO:0000256" key="1">
    <source>
        <dbReference type="ARBA" id="ARBA00001255"/>
    </source>
</evidence>
<dbReference type="Gene3D" id="2.70.98.60">
    <property type="entry name" value="alpha-galactosidase from lactobacil brevis"/>
    <property type="match status" value="1"/>
</dbReference>
<evidence type="ECO:0000256" key="3">
    <source>
        <dbReference type="ARBA" id="ARBA00022801"/>
    </source>
</evidence>
<dbReference type="GO" id="GO:0016052">
    <property type="term" value="P:carbohydrate catabolic process"/>
    <property type="evidence" value="ECO:0007669"/>
    <property type="project" value="InterPro"/>
</dbReference>
<keyword evidence="3 8" id="KW-0378">Hydrolase</keyword>
<reference evidence="8" key="1">
    <citation type="submission" date="2022-03" db="EMBL/GenBank/DDBJ databases">
        <title>Cryobacterium sp. nov. strain ZS14-85, isolated from Antarctic soil.</title>
        <authorList>
            <person name="Li J."/>
            <person name="Niu G."/>
        </authorList>
    </citation>
    <scope>NUCLEOTIDE SEQUENCE</scope>
    <source>
        <strain evidence="8">ZS14-85</strain>
    </source>
</reference>
<proteinExistence type="predicted"/>
<gene>
    <name evidence="8" type="ORF">MQH31_03870</name>
</gene>
<evidence type="ECO:0000256" key="5">
    <source>
        <dbReference type="SAM" id="MobiDB-lite"/>
    </source>
</evidence>
<dbReference type="Pfam" id="PF02065">
    <property type="entry name" value="Melibiase"/>
    <property type="match status" value="1"/>
</dbReference>
<dbReference type="AlphaFoldDB" id="A0AA41UE13"/>
<evidence type="ECO:0000259" key="6">
    <source>
        <dbReference type="Pfam" id="PF16874"/>
    </source>
</evidence>
<evidence type="ECO:0000259" key="7">
    <source>
        <dbReference type="Pfam" id="PF16875"/>
    </source>
</evidence>
<evidence type="ECO:0000256" key="2">
    <source>
        <dbReference type="ARBA" id="ARBA00012755"/>
    </source>
</evidence>
<keyword evidence="9" id="KW-1185">Reference proteome</keyword>
<protein>
    <recommendedName>
        <fullName evidence="2">alpha-galactosidase</fullName>
        <ecNumber evidence="2">3.2.1.22</ecNumber>
    </recommendedName>
</protein>
<dbReference type="InterPro" id="IPR013785">
    <property type="entry name" value="Aldolase_TIM"/>
</dbReference>
<feature type="region of interest" description="Disordered" evidence="5">
    <location>
        <begin position="309"/>
        <end position="363"/>
    </location>
</feature>
<dbReference type="InterPro" id="IPR013780">
    <property type="entry name" value="Glyco_hydro_b"/>
</dbReference>
<dbReference type="InterPro" id="IPR002252">
    <property type="entry name" value="Glyco_hydro_36"/>
</dbReference>
<dbReference type="SUPFAM" id="SSF51445">
    <property type="entry name" value="(Trans)glycosidases"/>
    <property type="match status" value="1"/>
</dbReference>
<comment type="catalytic activity">
    <reaction evidence="1">
        <text>Hydrolysis of terminal, non-reducing alpha-D-galactose residues in alpha-D-galactosides, including galactose oligosaccharides, galactomannans and galactolipids.</text>
        <dbReference type="EC" id="3.2.1.22"/>
    </reaction>
</comment>
<dbReference type="GO" id="GO:0004557">
    <property type="term" value="F:alpha-galactosidase activity"/>
    <property type="evidence" value="ECO:0007669"/>
    <property type="project" value="UniProtKB-EC"/>
</dbReference>
<dbReference type="PRINTS" id="PR00743">
    <property type="entry name" value="GLHYDRLASE36"/>
</dbReference>
<feature type="compositionally biased region" description="Low complexity" evidence="5">
    <location>
        <begin position="318"/>
        <end position="356"/>
    </location>
</feature>
<dbReference type="PANTHER" id="PTHR43053:SF3">
    <property type="entry name" value="ALPHA-GALACTOSIDASE C-RELATED"/>
    <property type="match status" value="1"/>
</dbReference>
<dbReference type="Gene3D" id="2.60.40.1180">
    <property type="entry name" value="Golgi alpha-mannosidase II"/>
    <property type="match status" value="1"/>
</dbReference>
<evidence type="ECO:0000313" key="9">
    <source>
        <dbReference type="Proteomes" id="UP001165341"/>
    </source>
</evidence>
<dbReference type="InterPro" id="IPR031705">
    <property type="entry name" value="Glyco_hydro_36_C"/>
</dbReference>
<dbReference type="RefSeq" id="WP_243010981.1">
    <property type="nucleotide sequence ID" value="NZ_JALGAR010000001.1"/>
</dbReference>
<dbReference type="EC" id="3.2.1.22" evidence="2"/>
<sequence length="788" mass="82931">MTHTPLADAPTGLFHLRAAGTSLVLDARGTAVPVIVHWGADLGALSGPELAVLADASVPAVPPSSIDVPLRLSLLPALAEGWSGRPGLSGFRRGAAVFHGPADLALRLESVQSRGDRTLLITVTDAAASVSVVTDLDLTVEGVLRVRHTLTNTGDTDFELGSLDVTLPVPDRAGELLDFTGLWSHERRPQRTTLGHGVWSRESRHGRPGHDDPFLSVAGVPGFGFRRGEVWAVHLAWSGDKRVWAERSALGAATLGSGELLAPGELGLPAGASYTSPWMVAAYSAAGLDGLSARLHPWIRSWAGPAAVAASPTPPADAPAQADAANVTARSDATPPADAPAQADAANATARSDATTVAAASPRTPRPVVLNTWEAVYFDHDLPTLTRLVDAAARVGVERFVLDDGWFTGRTDDRRALGDWFVDPVTWPSGLHPLVERVHSAGLSFGLWVEPEMVSLNSELARAHPDWVLGAPGALEWRFQRVLDLGNPDAYAYVLARLTALLDEYPIAYLKWDHNRDLLGGSAHRQTEAVYRLIGALRAAHPGLEIESCASGGARIDLGILPLVDRVWTSDTNDPLERQQIQRYTGVLVPPEYLGGHLGAATAHTTGRTADLGFRLATALFGSAGIEWDLTRASAAELDAVAGWIAEYKRLRPLLHSGVVVHADASDPALELHGVVAGDGASAVFAYVALAAPRTALPAPLRFPGLDPAAQYTVRPLSIGETAGPGAERSGAGESGVPSVAPRVIQDAAPAWLQHGSVTLSGAVLAEVGLPAPLLAPEQAALYELTRR</sequence>
<feature type="domain" description="Glycosyl hydrolase family 36 N-terminal" evidence="7">
    <location>
        <begin position="33"/>
        <end position="264"/>
    </location>
</feature>
<dbReference type="InterPro" id="IPR050985">
    <property type="entry name" value="Alpha-glycosidase_related"/>
</dbReference>
<dbReference type="Pfam" id="PF16874">
    <property type="entry name" value="Glyco_hydro_36C"/>
    <property type="match status" value="1"/>
</dbReference>
<name>A0AA41UE13_9MICO</name>
<dbReference type="Gene3D" id="3.20.20.70">
    <property type="entry name" value="Aldolase class I"/>
    <property type="match status" value="1"/>
</dbReference>
<dbReference type="Proteomes" id="UP001165341">
    <property type="component" value="Unassembled WGS sequence"/>
</dbReference>
<dbReference type="EMBL" id="JALGAR010000001">
    <property type="protein sequence ID" value="MCI4656948.1"/>
    <property type="molecule type" value="Genomic_DNA"/>
</dbReference>
<dbReference type="InterPro" id="IPR038417">
    <property type="entry name" value="Alpga-gal_N_sf"/>
</dbReference>
<dbReference type="Pfam" id="PF16875">
    <property type="entry name" value="Glyco_hydro_36N"/>
    <property type="match status" value="1"/>
</dbReference>
<dbReference type="PANTHER" id="PTHR43053">
    <property type="entry name" value="GLYCOSIDASE FAMILY 31"/>
    <property type="match status" value="1"/>
</dbReference>
<organism evidence="8 9">
    <name type="scientific">Cryobacterium zhongshanensis</name>
    <dbReference type="NCBI Taxonomy" id="2928153"/>
    <lineage>
        <taxon>Bacteria</taxon>
        <taxon>Bacillati</taxon>
        <taxon>Actinomycetota</taxon>
        <taxon>Actinomycetes</taxon>
        <taxon>Micrococcales</taxon>
        <taxon>Microbacteriaceae</taxon>
        <taxon>Cryobacterium</taxon>
    </lineage>
</organism>
<evidence type="ECO:0000313" key="8">
    <source>
        <dbReference type="EMBL" id="MCI4656948.1"/>
    </source>
</evidence>
<comment type="caution">
    <text evidence="8">The sequence shown here is derived from an EMBL/GenBank/DDBJ whole genome shotgun (WGS) entry which is preliminary data.</text>
</comment>
<dbReference type="InterPro" id="IPR017853">
    <property type="entry name" value="GH"/>
</dbReference>
<dbReference type="CDD" id="cd14791">
    <property type="entry name" value="GH36"/>
    <property type="match status" value="1"/>
</dbReference>
<accession>A0AA41UE13</accession>
<dbReference type="InterPro" id="IPR031704">
    <property type="entry name" value="Glyco_hydro_36_N"/>
</dbReference>
<dbReference type="FunFam" id="3.20.20.70:FF:000118">
    <property type="entry name" value="Alpha-galactosidase"/>
    <property type="match status" value="1"/>
</dbReference>
<evidence type="ECO:0000256" key="4">
    <source>
        <dbReference type="ARBA" id="ARBA00023295"/>
    </source>
</evidence>
<keyword evidence="4 8" id="KW-0326">Glycosidase</keyword>